<evidence type="ECO:0000256" key="3">
    <source>
        <dbReference type="ARBA" id="ARBA00022679"/>
    </source>
</evidence>
<dbReference type="EMBL" id="CAFBLP010000068">
    <property type="protein sequence ID" value="CAB4886358.1"/>
    <property type="molecule type" value="Genomic_DNA"/>
</dbReference>
<evidence type="ECO:0000313" key="5">
    <source>
        <dbReference type="EMBL" id="CAB4886358.1"/>
    </source>
</evidence>
<dbReference type="InterPro" id="IPR001173">
    <property type="entry name" value="Glyco_trans_2-like"/>
</dbReference>
<organism evidence="5">
    <name type="scientific">freshwater metagenome</name>
    <dbReference type="NCBI Taxonomy" id="449393"/>
    <lineage>
        <taxon>unclassified sequences</taxon>
        <taxon>metagenomes</taxon>
        <taxon>ecological metagenomes</taxon>
    </lineage>
</organism>
<dbReference type="SUPFAM" id="SSF53448">
    <property type="entry name" value="Nucleotide-diphospho-sugar transferases"/>
    <property type="match status" value="1"/>
</dbReference>
<sequence length="333" mass="35583">MTSPAVTTVVVVHGSGAATVRACVQSLLDSVGVDMFVVLVDNASPDAGAACAPWLGHQRVRVITAARNGGFAAGVNIGLGHRRRSDLICLLNDDATVEPSTIARCVDALGDDASVIAVAPRVMLADQPDLIDSIGVVVRPNAEAFNAFIGQPWAAQVANGADVLGPCFGAAVFRSDAFDSTAVGPLDERYRLYYEDIDWALRARRMGLRTIAVTDAVVFHQHAASTRLLGEPTRYELVQRNLLLCASKNFPAAAAVRVWCSRLVVHAKGIIKGPYRAQRISAIARALWGLPSALLARRHLPRQRITDDAALFAYATGLEPNFNTDTYRAGTNS</sequence>
<name>A0A6J7EXS2_9ZZZZ</name>
<protein>
    <submittedName>
        <fullName evidence="5">Unannotated protein</fullName>
    </submittedName>
</protein>
<feature type="domain" description="Glycosyltransferase 2-like" evidence="4">
    <location>
        <begin position="9"/>
        <end position="121"/>
    </location>
</feature>
<keyword evidence="2" id="KW-0328">Glycosyltransferase</keyword>
<evidence type="ECO:0000256" key="1">
    <source>
        <dbReference type="ARBA" id="ARBA00006739"/>
    </source>
</evidence>
<gene>
    <name evidence="5" type="ORF">UFOPK3376_02295</name>
</gene>
<dbReference type="PANTHER" id="PTHR43179:SF12">
    <property type="entry name" value="GALACTOFURANOSYLTRANSFERASE GLFT2"/>
    <property type="match status" value="1"/>
</dbReference>
<evidence type="ECO:0000259" key="4">
    <source>
        <dbReference type="Pfam" id="PF00535"/>
    </source>
</evidence>
<proteinExistence type="inferred from homology"/>
<dbReference type="InterPro" id="IPR029044">
    <property type="entry name" value="Nucleotide-diphossugar_trans"/>
</dbReference>
<accession>A0A6J7EXS2</accession>
<reference evidence="5" key="1">
    <citation type="submission" date="2020-05" db="EMBL/GenBank/DDBJ databases">
        <authorList>
            <person name="Chiriac C."/>
            <person name="Salcher M."/>
            <person name="Ghai R."/>
            <person name="Kavagutti S V."/>
        </authorList>
    </citation>
    <scope>NUCLEOTIDE SEQUENCE</scope>
</reference>
<dbReference type="Gene3D" id="3.90.550.10">
    <property type="entry name" value="Spore Coat Polysaccharide Biosynthesis Protein SpsA, Chain A"/>
    <property type="match status" value="1"/>
</dbReference>
<keyword evidence="3" id="KW-0808">Transferase</keyword>
<dbReference type="AlphaFoldDB" id="A0A6J7EXS2"/>
<dbReference type="GO" id="GO:0016757">
    <property type="term" value="F:glycosyltransferase activity"/>
    <property type="evidence" value="ECO:0007669"/>
    <property type="project" value="UniProtKB-KW"/>
</dbReference>
<comment type="similarity">
    <text evidence="1">Belongs to the glycosyltransferase 2 family.</text>
</comment>
<dbReference type="PANTHER" id="PTHR43179">
    <property type="entry name" value="RHAMNOSYLTRANSFERASE WBBL"/>
    <property type="match status" value="1"/>
</dbReference>
<evidence type="ECO:0000256" key="2">
    <source>
        <dbReference type="ARBA" id="ARBA00022676"/>
    </source>
</evidence>
<dbReference type="Pfam" id="PF00535">
    <property type="entry name" value="Glycos_transf_2"/>
    <property type="match status" value="1"/>
</dbReference>